<proteinExistence type="predicted"/>
<dbReference type="Proteomes" id="UP000621447">
    <property type="component" value="Unassembled WGS sequence"/>
</dbReference>
<dbReference type="RefSeq" id="WP_174194592.1">
    <property type="nucleotide sequence ID" value="NZ_JABULH010000005.1"/>
</dbReference>
<gene>
    <name evidence="1" type="ORF">HRV97_12450</name>
</gene>
<evidence type="ECO:0000313" key="1">
    <source>
        <dbReference type="EMBL" id="NTS65969.1"/>
    </source>
</evidence>
<comment type="caution">
    <text evidence="1">The sequence shown here is derived from an EMBL/GenBank/DDBJ whole genome shotgun (WGS) entry which is preliminary data.</text>
</comment>
<accession>A0ABX2JNC4</accession>
<dbReference type="EMBL" id="JABULH010000005">
    <property type="protein sequence ID" value="NTS65969.1"/>
    <property type="molecule type" value="Genomic_DNA"/>
</dbReference>
<evidence type="ECO:0008006" key="3">
    <source>
        <dbReference type="Google" id="ProtNLM"/>
    </source>
</evidence>
<keyword evidence="2" id="KW-1185">Reference proteome</keyword>
<name>A0ABX2JNC4_9SPHN</name>
<protein>
    <recommendedName>
        <fullName evidence="3">Lipoprotein</fullName>
    </recommendedName>
</protein>
<dbReference type="PROSITE" id="PS51257">
    <property type="entry name" value="PROKAR_LIPOPROTEIN"/>
    <property type="match status" value="1"/>
</dbReference>
<sequence length="112" mass="12059">MSRNLLFLAPALLTLGACQQPSNEAPSVPEPVTTVGNYVARVEALGERQRFGVLFRAVRDAGQDCQELTDATATKTTDGRPAWIVTCDARTRWTVVLSNDGTALVTPVSQAR</sequence>
<reference evidence="1 2" key="1">
    <citation type="submission" date="2020-06" db="EMBL/GenBank/DDBJ databases">
        <title>Sphingomonas hominis sp. nov., a member of the Sphingomonas, isolated from the hair of a 22-year-old girl.</title>
        <authorList>
            <person name="Zhang D.-F."/>
            <person name="Cui X.-W."/>
        </authorList>
    </citation>
    <scope>NUCLEOTIDE SEQUENCE [LARGE SCALE GENOMIC DNA]</scope>
    <source>
        <strain evidence="1 2">HHU CXW</strain>
    </source>
</reference>
<evidence type="ECO:0000313" key="2">
    <source>
        <dbReference type="Proteomes" id="UP000621447"/>
    </source>
</evidence>
<organism evidence="1 2">
    <name type="scientific">Sphingomonas hominis</name>
    <dbReference type="NCBI Taxonomy" id="2741495"/>
    <lineage>
        <taxon>Bacteria</taxon>
        <taxon>Pseudomonadati</taxon>
        <taxon>Pseudomonadota</taxon>
        <taxon>Alphaproteobacteria</taxon>
        <taxon>Sphingomonadales</taxon>
        <taxon>Sphingomonadaceae</taxon>
        <taxon>Sphingomonas</taxon>
    </lineage>
</organism>